<proteinExistence type="predicted"/>
<dbReference type="PANTHER" id="PTHR48090">
    <property type="entry name" value="UNDECAPRENYL-PHOSPHATE 4-DEOXY-4-FORMAMIDO-L-ARABINOSE TRANSFERASE-RELATED"/>
    <property type="match status" value="1"/>
</dbReference>
<name>A0A7J4JIA6_9ARCH</name>
<dbReference type="InterPro" id="IPR050256">
    <property type="entry name" value="Glycosyltransferase_2"/>
</dbReference>
<comment type="caution">
    <text evidence="2">The sequence shown here is derived from an EMBL/GenBank/DDBJ whole genome shotgun (WGS) entry which is preliminary data.</text>
</comment>
<evidence type="ECO:0000313" key="3">
    <source>
        <dbReference type="Proteomes" id="UP000564964"/>
    </source>
</evidence>
<reference evidence="3" key="1">
    <citation type="journal article" date="2020" name="bioRxiv">
        <title>A rank-normalized archaeal taxonomy based on genome phylogeny resolves widespread incomplete and uneven classifications.</title>
        <authorList>
            <person name="Rinke C."/>
            <person name="Chuvochina M."/>
            <person name="Mussig A.J."/>
            <person name="Chaumeil P.-A."/>
            <person name="Waite D.W."/>
            <person name="Whitman W.B."/>
            <person name="Parks D.H."/>
            <person name="Hugenholtz P."/>
        </authorList>
    </citation>
    <scope>NUCLEOTIDE SEQUENCE [LARGE SCALE GENOMIC DNA]</scope>
</reference>
<keyword evidence="2" id="KW-0808">Transferase</keyword>
<dbReference type="PANTHER" id="PTHR48090:SF7">
    <property type="entry name" value="RFBJ PROTEIN"/>
    <property type="match status" value="1"/>
</dbReference>
<protein>
    <submittedName>
        <fullName evidence="2">Glycosyltransferase family 2 protein</fullName>
    </submittedName>
</protein>
<accession>A0A7J4JIA6</accession>
<dbReference type="Pfam" id="PF00535">
    <property type="entry name" value="Glycos_transf_2"/>
    <property type="match status" value="1"/>
</dbReference>
<dbReference type="Proteomes" id="UP000564964">
    <property type="component" value="Unassembled WGS sequence"/>
</dbReference>
<dbReference type="Gene3D" id="3.90.550.10">
    <property type="entry name" value="Spore Coat Polysaccharide Biosynthesis Protein SpsA, Chain A"/>
    <property type="match status" value="1"/>
</dbReference>
<dbReference type="SUPFAM" id="SSF53448">
    <property type="entry name" value="Nucleotide-diphospho-sugar transferases"/>
    <property type="match status" value="1"/>
</dbReference>
<evidence type="ECO:0000313" key="2">
    <source>
        <dbReference type="EMBL" id="HIH16670.1"/>
    </source>
</evidence>
<organism evidence="2 3">
    <name type="scientific">Candidatus Iainarchaeum sp</name>
    <dbReference type="NCBI Taxonomy" id="3101447"/>
    <lineage>
        <taxon>Archaea</taxon>
        <taxon>Candidatus Iainarchaeota</taxon>
        <taxon>Candidatus Iainarchaeia</taxon>
        <taxon>Candidatus Iainarchaeales</taxon>
        <taxon>Candidatus Iainarchaeaceae</taxon>
        <taxon>Candidatus Iainarchaeum</taxon>
    </lineage>
</organism>
<dbReference type="InterPro" id="IPR001173">
    <property type="entry name" value="Glyco_trans_2-like"/>
</dbReference>
<dbReference type="InterPro" id="IPR029044">
    <property type="entry name" value="Nucleotide-diphossugar_trans"/>
</dbReference>
<sequence length="219" mass="24152">MKLVAVIPAHNEAQTIAGVVKAAQKFVDLVLVVDDGSTDATKAEAERAGARVYRSLVNMGKGFALRLGVEQAVQAGAEIVACLDADGQHNPVDIPGMVKMLENEKLDLVVGSRPLDEAMPPIMRLGNLGIYWLTLALYGIRVRDTQSGFRVFKASHFPSLKWEANGYEVESEMLCRMARNGLKCKEYPIKTLYRDKYKGTNVADGLRIGLNLVWWKLFG</sequence>
<dbReference type="GO" id="GO:0016740">
    <property type="term" value="F:transferase activity"/>
    <property type="evidence" value="ECO:0007669"/>
    <property type="project" value="UniProtKB-KW"/>
</dbReference>
<evidence type="ECO:0000259" key="1">
    <source>
        <dbReference type="Pfam" id="PF00535"/>
    </source>
</evidence>
<feature type="domain" description="Glycosyltransferase 2-like" evidence="1">
    <location>
        <begin position="6"/>
        <end position="129"/>
    </location>
</feature>
<dbReference type="AlphaFoldDB" id="A0A7J4JIA6"/>
<dbReference type="EMBL" id="DUGH01000112">
    <property type="protein sequence ID" value="HIH16670.1"/>
    <property type="molecule type" value="Genomic_DNA"/>
</dbReference>
<gene>
    <name evidence="2" type="ORF">HA252_04665</name>
</gene>
<dbReference type="CDD" id="cd04179">
    <property type="entry name" value="DPM_DPG-synthase_like"/>
    <property type="match status" value="1"/>
</dbReference>